<dbReference type="SUPFAM" id="SSF54534">
    <property type="entry name" value="FKBP-like"/>
    <property type="match status" value="1"/>
</dbReference>
<gene>
    <name evidence="9" type="primary">mip_2</name>
    <name evidence="9" type="ORF">TBK1r_22460</name>
</gene>
<feature type="chain" id="PRO_5047073440" description="Peptidyl-prolyl cis-trans isomerase" evidence="7">
    <location>
        <begin position="26"/>
        <end position="190"/>
    </location>
</feature>
<sequence>MTTKSRLSWCLLGCALLLLGCRSTANRSSDIASELATADVSVSDVPAAPWETLTFFHRPEFQEGTGPIDAGPIDAGDVPEFTATDSGLRYRVLRNSGGKKPTADDTVTVNYRGWLSSGKVFDSSYERGEPTTFPLRNVIAGWTEGLQLVGEGGMIELWIPSRLGYGKGGSPGSIPPHSHLHFVVELIHVQ</sequence>
<comment type="similarity">
    <text evidence="2 6">Belongs to the FKBP-type PPIase family.</text>
</comment>
<dbReference type="PROSITE" id="PS50059">
    <property type="entry name" value="FKBP_PPIASE"/>
    <property type="match status" value="1"/>
</dbReference>
<evidence type="ECO:0000259" key="8">
    <source>
        <dbReference type="PROSITE" id="PS50059"/>
    </source>
</evidence>
<comment type="catalytic activity">
    <reaction evidence="1 5 6">
        <text>[protein]-peptidylproline (omega=180) = [protein]-peptidylproline (omega=0)</text>
        <dbReference type="Rhea" id="RHEA:16237"/>
        <dbReference type="Rhea" id="RHEA-COMP:10747"/>
        <dbReference type="Rhea" id="RHEA-COMP:10748"/>
        <dbReference type="ChEBI" id="CHEBI:83833"/>
        <dbReference type="ChEBI" id="CHEBI:83834"/>
        <dbReference type="EC" id="5.2.1.8"/>
    </reaction>
</comment>
<dbReference type="InterPro" id="IPR046357">
    <property type="entry name" value="PPIase_dom_sf"/>
</dbReference>
<proteinExistence type="inferred from homology"/>
<evidence type="ECO:0000256" key="5">
    <source>
        <dbReference type="PROSITE-ProRule" id="PRU00277"/>
    </source>
</evidence>
<reference evidence="9 10" key="1">
    <citation type="submission" date="2019-02" db="EMBL/GenBank/DDBJ databases">
        <title>Deep-cultivation of Planctomycetes and their phenomic and genomic characterization uncovers novel biology.</title>
        <authorList>
            <person name="Wiegand S."/>
            <person name="Jogler M."/>
            <person name="Boedeker C."/>
            <person name="Pinto D."/>
            <person name="Vollmers J."/>
            <person name="Rivas-Marin E."/>
            <person name="Kohn T."/>
            <person name="Peeters S.H."/>
            <person name="Heuer A."/>
            <person name="Rast P."/>
            <person name="Oberbeckmann S."/>
            <person name="Bunk B."/>
            <person name="Jeske O."/>
            <person name="Meyerdierks A."/>
            <person name="Storesund J.E."/>
            <person name="Kallscheuer N."/>
            <person name="Luecker S."/>
            <person name="Lage O.M."/>
            <person name="Pohl T."/>
            <person name="Merkel B.J."/>
            <person name="Hornburger P."/>
            <person name="Mueller R.-W."/>
            <person name="Bruemmer F."/>
            <person name="Labrenz M."/>
            <person name="Spormann A.M."/>
            <person name="Op den Camp H."/>
            <person name="Overmann J."/>
            <person name="Amann R."/>
            <person name="Jetten M.S.M."/>
            <person name="Mascher T."/>
            <person name="Medema M.H."/>
            <person name="Devos D.P."/>
            <person name="Kaster A.-K."/>
            <person name="Ovreas L."/>
            <person name="Rohde M."/>
            <person name="Galperin M.Y."/>
            <person name="Jogler C."/>
        </authorList>
    </citation>
    <scope>NUCLEOTIDE SEQUENCE [LARGE SCALE GENOMIC DNA]</scope>
    <source>
        <strain evidence="9 10">TBK1r</strain>
    </source>
</reference>
<dbReference type="PROSITE" id="PS51257">
    <property type="entry name" value="PROKAR_LIPOPROTEIN"/>
    <property type="match status" value="1"/>
</dbReference>
<dbReference type="EC" id="5.2.1.8" evidence="6"/>
<dbReference type="PANTHER" id="PTHR43811:SF19">
    <property type="entry name" value="39 KDA FK506-BINDING NUCLEAR PROTEIN"/>
    <property type="match status" value="1"/>
</dbReference>
<keyword evidence="10" id="KW-1185">Reference proteome</keyword>
<evidence type="ECO:0000256" key="2">
    <source>
        <dbReference type="ARBA" id="ARBA00006577"/>
    </source>
</evidence>
<dbReference type="Gene3D" id="3.10.50.40">
    <property type="match status" value="1"/>
</dbReference>
<dbReference type="GO" id="GO:0003755">
    <property type="term" value="F:peptidyl-prolyl cis-trans isomerase activity"/>
    <property type="evidence" value="ECO:0007669"/>
    <property type="project" value="UniProtKB-EC"/>
</dbReference>
<dbReference type="Proteomes" id="UP000318081">
    <property type="component" value="Chromosome"/>
</dbReference>
<name>A0ABX5XMU2_9BACT</name>
<dbReference type="Pfam" id="PF00254">
    <property type="entry name" value="FKBP_C"/>
    <property type="match status" value="1"/>
</dbReference>
<evidence type="ECO:0000256" key="4">
    <source>
        <dbReference type="ARBA" id="ARBA00023235"/>
    </source>
</evidence>
<dbReference type="RefSeq" id="WP_145209985.1">
    <property type="nucleotide sequence ID" value="NZ_CP036432.1"/>
</dbReference>
<evidence type="ECO:0000256" key="1">
    <source>
        <dbReference type="ARBA" id="ARBA00000971"/>
    </source>
</evidence>
<evidence type="ECO:0000256" key="7">
    <source>
        <dbReference type="SAM" id="SignalP"/>
    </source>
</evidence>
<evidence type="ECO:0000313" key="10">
    <source>
        <dbReference type="Proteomes" id="UP000318081"/>
    </source>
</evidence>
<dbReference type="EMBL" id="CP036432">
    <property type="protein sequence ID" value="QDV83309.1"/>
    <property type="molecule type" value="Genomic_DNA"/>
</dbReference>
<dbReference type="PANTHER" id="PTHR43811">
    <property type="entry name" value="FKBP-TYPE PEPTIDYL-PROLYL CIS-TRANS ISOMERASE FKPA"/>
    <property type="match status" value="1"/>
</dbReference>
<accession>A0ABX5XMU2</accession>
<feature type="signal peptide" evidence="7">
    <location>
        <begin position="1"/>
        <end position="25"/>
    </location>
</feature>
<feature type="domain" description="PPIase FKBP-type" evidence="8">
    <location>
        <begin position="104"/>
        <end position="190"/>
    </location>
</feature>
<keyword evidence="4 5" id="KW-0413">Isomerase</keyword>
<dbReference type="InterPro" id="IPR001179">
    <property type="entry name" value="PPIase_FKBP_dom"/>
</dbReference>
<organism evidence="9 10">
    <name type="scientific">Stieleria magnilauensis</name>
    <dbReference type="NCBI Taxonomy" id="2527963"/>
    <lineage>
        <taxon>Bacteria</taxon>
        <taxon>Pseudomonadati</taxon>
        <taxon>Planctomycetota</taxon>
        <taxon>Planctomycetia</taxon>
        <taxon>Pirellulales</taxon>
        <taxon>Pirellulaceae</taxon>
        <taxon>Stieleria</taxon>
    </lineage>
</organism>
<evidence type="ECO:0000313" key="9">
    <source>
        <dbReference type="EMBL" id="QDV83309.1"/>
    </source>
</evidence>
<keyword evidence="7" id="KW-0732">Signal</keyword>
<evidence type="ECO:0000256" key="6">
    <source>
        <dbReference type="RuleBase" id="RU003915"/>
    </source>
</evidence>
<keyword evidence="3 5" id="KW-0697">Rotamase</keyword>
<protein>
    <recommendedName>
        <fullName evidence="6">Peptidyl-prolyl cis-trans isomerase</fullName>
        <ecNumber evidence="6">5.2.1.8</ecNumber>
    </recommendedName>
</protein>
<evidence type="ECO:0000256" key="3">
    <source>
        <dbReference type="ARBA" id="ARBA00023110"/>
    </source>
</evidence>